<accession>A0A160DEH8</accession>
<dbReference type="RefSeq" id="YP_009269169.1">
    <property type="nucleotide sequence ID" value="NC_030696.1"/>
</dbReference>
<keyword evidence="1" id="KW-0472">Membrane</keyword>
<dbReference type="EMBL" id="KU998244">
    <property type="protein sequence ID" value="ANA86212.1"/>
    <property type="molecule type" value="Genomic_DNA"/>
</dbReference>
<keyword evidence="1" id="KW-0812">Transmembrane</keyword>
<dbReference type="GeneID" id="28378515"/>
<feature type="transmembrane region" description="Helical" evidence="1">
    <location>
        <begin position="16"/>
        <end position="35"/>
    </location>
</feature>
<organism evidence="2 3">
    <name type="scientific">Gordonia phage Smoothie</name>
    <dbReference type="NCBI Taxonomy" id="1838078"/>
    <lineage>
        <taxon>Viruses</taxon>
        <taxon>Duplodnaviria</taxon>
        <taxon>Heunggongvirae</taxon>
        <taxon>Uroviricota</taxon>
        <taxon>Caudoviricetes</taxon>
        <taxon>Smoothievirus</taxon>
        <taxon>Smoothievirus smoothie</taxon>
    </lineage>
</organism>
<name>A0A160DEH8_9CAUD</name>
<keyword evidence="1" id="KW-1133">Transmembrane helix</keyword>
<evidence type="ECO:0008006" key="4">
    <source>
        <dbReference type="Google" id="ProtNLM"/>
    </source>
</evidence>
<feature type="transmembrane region" description="Helical" evidence="1">
    <location>
        <begin position="41"/>
        <end position="62"/>
    </location>
</feature>
<gene>
    <name evidence="2" type="primary">56</name>
    <name evidence="2" type="ORF">PBI_SMOOTHIE_56</name>
</gene>
<feature type="transmembrane region" description="Helical" evidence="1">
    <location>
        <begin position="112"/>
        <end position="133"/>
    </location>
</feature>
<dbReference type="Pfam" id="PF23778">
    <property type="entry name" value="Phage_holin_2"/>
    <property type="match status" value="1"/>
</dbReference>
<keyword evidence="3" id="KW-1185">Reference proteome</keyword>
<evidence type="ECO:0000313" key="3">
    <source>
        <dbReference type="Proteomes" id="UP000201458"/>
    </source>
</evidence>
<protein>
    <recommendedName>
        <fullName evidence="4">Holin</fullName>
    </recommendedName>
</protein>
<proteinExistence type="predicted"/>
<evidence type="ECO:0000256" key="1">
    <source>
        <dbReference type="SAM" id="Phobius"/>
    </source>
</evidence>
<sequence>MTLNSILNAVKSAREYIAVAAYLGAVITVFSLLMPTDTLRAWGNVWLASMAVIVTTFTISYATRSAFWKNPIGWIFMCKSVFLSAVLIQVSLSTVTSSVVGSGAAYYPGRDYIRLVIYAGGAIGYAVMLAALLNMQRKDRTDRLAQLLKDG</sequence>
<dbReference type="KEGG" id="vg:28378515"/>
<feature type="transmembrane region" description="Helical" evidence="1">
    <location>
        <begin position="74"/>
        <end position="92"/>
    </location>
</feature>
<dbReference type="Proteomes" id="UP000201458">
    <property type="component" value="Segment"/>
</dbReference>
<dbReference type="InterPro" id="IPR056964">
    <property type="entry name" value="Phage_holin"/>
</dbReference>
<evidence type="ECO:0000313" key="2">
    <source>
        <dbReference type="EMBL" id="ANA86212.1"/>
    </source>
</evidence>
<reference evidence="2 3" key="1">
    <citation type="submission" date="2016-03" db="EMBL/GenBank/DDBJ databases">
        <authorList>
            <person name="Montgomery M.T."/>
            <person name="Guerrero C.A."/>
            <person name="Mavrich T.N."/>
            <person name="Pope W.H."/>
            <person name="Garlena R.A."/>
            <person name="Russell D.A."/>
            <person name="Jacobs-Sera D."/>
            <person name="Hendrix R.W."/>
            <person name="Hatfull G.F."/>
        </authorList>
    </citation>
    <scope>NUCLEOTIDE SEQUENCE [LARGE SCALE GENOMIC DNA]</scope>
</reference>